<reference evidence="2 3" key="1">
    <citation type="submission" date="2016-08" db="EMBL/GenBank/DDBJ databases">
        <authorList>
            <person name="Seilhamer J.J."/>
        </authorList>
    </citation>
    <scope>NUCLEOTIDE SEQUENCE [LARGE SCALE GENOMIC DNA]</scope>
    <source>
        <strain evidence="2 3">KCTC 42603</strain>
    </source>
</reference>
<accession>A0A1E7ZCF3</accession>
<name>A0A1E7ZCF3_9ALTE</name>
<dbReference type="OrthoDB" id="1971292at2"/>
<evidence type="ECO:0000313" key="2">
    <source>
        <dbReference type="EMBL" id="OFC71205.1"/>
    </source>
</evidence>
<sequence>MTYSRIAWFCALLLLAGGKEAVADIEHVKKIPAGEREIYNAAEVKGSPVSVNLAEYGYVEEEYFVSGTASSFDYKDGSLVVHNKDLPYVTRVVVRRPEDMATFSGVLHVEPEHPSKGNTSHWVAMQHFIIDSGDAYVSVGSGNDPRQRELTAQGEFPTAQSDIAKWYDPERYKALQWPADDGIRYQVISDAVHYFRTAHVANPFNGALPDVAIAGGWSFTGSFWRTYVNYGFHEKFAISAEKPLFDGYLVGISSRWNGLGVLPLNADIDKDGMDNPVRDLRPVNVPVIEFLTEFEVGEGDGPQVADSNKNPGAHRLYEIGAVIHGDQLLMDQGGDRFNRGQLIQLYRKGYPKEADALAECQYPLSDIPQGPYARAALSNLREWIVNVQLPPHAQELVLDENGQVLRDHHQNPLGGMPVAEFAVPLASYTTDAEPQCQRNGRPAMLRKNFSSQQLQAMYGNKDNYLKAYHDYLDAMVRERWVLESDAKMLKNKMADLATDAFAGKGE</sequence>
<proteinExistence type="predicted"/>
<evidence type="ECO:0000259" key="1">
    <source>
        <dbReference type="Pfam" id="PF20091"/>
    </source>
</evidence>
<protein>
    <recommendedName>
        <fullName evidence="1">Alpha/beta hydrolase domain-containing protein</fullName>
    </recommendedName>
</protein>
<gene>
    <name evidence="2" type="ORF">BFC18_08570</name>
</gene>
<evidence type="ECO:0000313" key="3">
    <source>
        <dbReference type="Proteomes" id="UP000175691"/>
    </source>
</evidence>
<keyword evidence="3" id="KW-1185">Reference proteome</keyword>
<dbReference type="EMBL" id="MDHN01000015">
    <property type="protein sequence ID" value="OFC71205.1"/>
    <property type="molecule type" value="Genomic_DNA"/>
</dbReference>
<dbReference type="AlphaFoldDB" id="A0A1E7ZCF3"/>
<dbReference type="Pfam" id="PF20091">
    <property type="entry name" value="Abhydrolase_10"/>
    <property type="match status" value="1"/>
</dbReference>
<comment type="caution">
    <text evidence="2">The sequence shown here is derived from an EMBL/GenBank/DDBJ whole genome shotgun (WGS) entry which is preliminary data.</text>
</comment>
<dbReference type="STRING" id="1656094.BFC18_08570"/>
<organism evidence="2 3">
    <name type="scientific">Alteromonas confluentis</name>
    <dbReference type="NCBI Taxonomy" id="1656094"/>
    <lineage>
        <taxon>Bacteria</taxon>
        <taxon>Pseudomonadati</taxon>
        <taxon>Pseudomonadota</taxon>
        <taxon>Gammaproteobacteria</taxon>
        <taxon>Alteromonadales</taxon>
        <taxon>Alteromonadaceae</taxon>
        <taxon>Alteromonas/Salinimonas group</taxon>
        <taxon>Alteromonas</taxon>
    </lineage>
</organism>
<dbReference type="Proteomes" id="UP000175691">
    <property type="component" value="Unassembled WGS sequence"/>
</dbReference>
<dbReference type="InterPro" id="IPR045394">
    <property type="entry name" value="Abhydrolase_dom"/>
</dbReference>
<feature type="domain" description="Alpha/beta hydrolase" evidence="1">
    <location>
        <begin position="44"/>
        <end position="489"/>
    </location>
</feature>
<dbReference type="RefSeq" id="WP_070124795.1">
    <property type="nucleotide sequence ID" value="NZ_MDHN01000015.1"/>
</dbReference>